<dbReference type="Gene3D" id="1.10.260.50">
    <property type="match status" value="1"/>
</dbReference>
<comment type="similarity">
    <text evidence="2">Belongs to the class-V pyridoxal-phosphate-dependent aminotransferase family. NifS/IscS subfamily.</text>
</comment>
<comment type="catalytic activity">
    <reaction evidence="8">
        <text>(sulfur carrier)-H + L-cysteine = (sulfur carrier)-SH + L-alanine</text>
        <dbReference type="Rhea" id="RHEA:43892"/>
        <dbReference type="Rhea" id="RHEA-COMP:14737"/>
        <dbReference type="Rhea" id="RHEA-COMP:14739"/>
        <dbReference type="ChEBI" id="CHEBI:29917"/>
        <dbReference type="ChEBI" id="CHEBI:35235"/>
        <dbReference type="ChEBI" id="CHEBI:57972"/>
        <dbReference type="ChEBI" id="CHEBI:64428"/>
        <dbReference type="EC" id="2.8.1.7"/>
    </reaction>
</comment>
<keyword evidence="3" id="KW-0808">Transferase</keyword>
<keyword evidence="5" id="KW-0663">Pyridoxal phosphate</keyword>
<dbReference type="RefSeq" id="WP_125227725.1">
    <property type="nucleotide sequence ID" value="NZ_RQYT01000011.1"/>
</dbReference>
<dbReference type="PANTHER" id="PTHR11601:SF34">
    <property type="entry name" value="CYSTEINE DESULFURASE"/>
    <property type="match status" value="1"/>
</dbReference>
<dbReference type="SUPFAM" id="SSF53383">
    <property type="entry name" value="PLP-dependent transferases"/>
    <property type="match status" value="1"/>
</dbReference>
<keyword evidence="6" id="KW-0408">Iron</keyword>
<dbReference type="Proteomes" id="UP000280935">
    <property type="component" value="Unassembled WGS sequence"/>
</dbReference>
<dbReference type="InterPro" id="IPR015421">
    <property type="entry name" value="PyrdxlP-dep_Trfase_major"/>
</dbReference>
<evidence type="ECO:0000313" key="10">
    <source>
        <dbReference type="EMBL" id="RRD49875.1"/>
    </source>
</evidence>
<evidence type="ECO:0000256" key="2">
    <source>
        <dbReference type="ARBA" id="ARBA00006490"/>
    </source>
</evidence>
<evidence type="ECO:0000256" key="6">
    <source>
        <dbReference type="ARBA" id="ARBA00023004"/>
    </source>
</evidence>
<evidence type="ECO:0000256" key="3">
    <source>
        <dbReference type="ARBA" id="ARBA00022679"/>
    </source>
</evidence>
<dbReference type="InterPro" id="IPR015424">
    <property type="entry name" value="PyrdxlP-dep_Trfase"/>
</dbReference>
<sequence length="368" mass="38089">MRTYLDHAATSPLRPSARQALLAALDEWGNPASPHRTGQRARRLLEEAREELAEAVGAHPSEVVFTSGGSEANTLALLGSRSARPERPRCLVSAVEHPAVLTLRALGAEVLPVDAEGVVVPTSLTASEDTVAVVSLMMVNNETGAIQPIADVAERAHASGAWFHSDAVQGLGHVPVRFADTGADLLSLSAHKIGGPVGVGALLVRRGIRLRAAGLGGGQEGGVRSGTQTVALARAFAAAATEAVATVRQEMPRLTRLRDAIRALVLQHGGTLNGPERAAPHIVNASFPGVRAQDLLLLLDEAGIDATAGAACRAGVRGPSEVLLAMGRDEATAASSVRFSLGHTSGEADVTHLAEALPRVLDRARGAR</sequence>
<evidence type="ECO:0000256" key="4">
    <source>
        <dbReference type="ARBA" id="ARBA00022723"/>
    </source>
</evidence>
<dbReference type="Gene3D" id="3.90.1150.10">
    <property type="entry name" value="Aspartate Aminotransferase, domain 1"/>
    <property type="match status" value="1"/>
</dbReference>
<protein>
    <submittedName>
        <fullName evidence="10">Cysteine desulfurase</fullName>
    </submittedName>
</protein>
<reference evidence="10 11" key="1">
    <citation type="submission" date="2018-11" db="EMBL/GenBank/DDBJ databases">
        <title>Genomes From Bacteria Associated with the Canine Oral Cavity: a Test Case for Automated Genome-Based Taxonomic Assignment.</title>
        <authorList>
            <person name="Coil D.A."/>
            <person name="Jospin G."/>
            <person name="Darling A.E."/>
            <person name="Wallis C."/>
            <person name="Davis I.J."/>
            <person name="Harris S."/>
            <person name="Eisen J.A."/>
            <person name="Holcombe L.J."/>
            <person name="O'Flynn C."/>
        </authorList>
    </citation>
    <scope>NUCLEOTIDE SEQUENCE [LARGE SCALE GENOMIC DNA]</scope>
    <source>
        <strain evidence="10 11">OH2822_COT-296</strain>
    </source>
</reference>
<evidence type="ECO:0000256" key="5">
    <source>
        <dbReference type="ARBA" id="ARBA00022898"/>
    </source>
</evidence>
<dbReference type="GO" id="GO:0046872">
    <property type="term" value="F:metal ion binding"/>
    <property type="evidence" value="ECO:0007669"/>
    <property type="project" value="UniProtKB-KW"/>
</dbReference>
<evidence type="ECO:0000256" key="1">
    <source>
        <dbReference type="ARBA" id="ARBA00001933"/>
    </source>
</evidence>
<dbReference type="AlphaFoldDB" id="A0A3P1WUF6"/>
<dbReference type="GO" id="GO:0051536">
    <property type="term" value="F:iron-sulfur cluster binding"/>
    <property type="evidence" value="ECO:0007669"/>
    <property type="project" value="UniProtKB-KW"/>
</dbReference>
<comment type="cofactor">
    <cofactor evidence="1">
        <name>pyridoxal 5'-phosphate</name>
        <dbReference type="ChEBI" id="CHEBI:597326"/>
    </cofactor>
</comment>
<dbReference type="PIRSF" id="PIRSF005572">
    <property type="entry name" value="NifS"/>
    <property type="match status" value="1"/>
</dbReference>
<proteinExistence type="inferred from homology"/>
<feature type="domain" description="Aminotransferase class V" evidence="9">
    <location>
        <begin position="3"/>
        <end position="353"/>
    </location>
</feature>
<dbReference type="PANTHER" id="PTHR11601">
    <property type="entry name" value="CYSTEINE DESULFURYLASE FAMILY MEMBER"/>
    <property type="match status" value="1"/>
</dbReference>
<dbReference type="InterPro" id="IPR016454">
    <property type="entry name" value="Cysteine_dSase"/>
</dbReference>
<comment type="caution">
    <text evidence="10">The sequence shown here is derived from an EMBL/GenBank/DDBJ whole genome shotgun (WGS) entry which is preliminary data.</text>
</comment>
<keyword evidence="7" id="KW-0411">Iron-sulfur</keyword>
<dbReference type="Pfam" id="PF00266">
    <property type="entry name" value="Aminotran_5"/>
    <property type="match status" value="1"/>
</dbReference>
<organism evidence="10 11">
    <name type="scientific">Arachnia propionica</name>
    <dbReference type="NCBI Taxonomy" id="1750"/>
    <lineage>
        <taxon>Bacteria</taxon>
        <taxon>Bacillati</taxon>
        <taxon>Actinomycetota</taxon>
        <taxon>Actinomycetes</taxon>
        <taxon>Propionibacteriales</taxon>
        <taxon>Propionibacteriaceae</taxon>
        <taxon>Arachnia</taxon>
    </lineage>
</organism>
<dbReference type="GO" id="GO:0031071">
    <property type="term" value="F:cysteine desulfurase activity"/>
    <property type="evidence" value="ECO:0007669"/>
    <property type="project" value="UniProtKB-EC"/>
</dbReference>
<dbReference type="OrthoDB" id="9808002at2"/>
<dbReference type="InterPro" id="IPR000192">
    <property type="entry name" value="Aminotrans_V_dom"/>
</dbReference>
<evidence type="ECO:0000313" key="11">
    <source>
        <dbReference type="Proteomes" id="UP000280935"/>
    </source>
</evidence>
<dbReference type="EMBL" id="RQYT01000011">
    <property type="protein sequence ID" value="RRD49875.1"/>
    <property type="molecule type" value="Genomic_DNA"/>
</dbReference>
<keyword evidence="4" id="KW-0479">Metal-binding</keyword>
<dbReference type="Gene3D" id="3.40.640.10">
    <property type="entry name" value="Type I PLP-dependent aspartate aminotransferase-like (Major domain)"/>
    <property type="match status" value="1"/>
</dbReference>
<name>A0A3P1WUF6_9ACTN</name>
<gene>
    <name evidence="10" type="ORF">EII35_06880</name>
</gene>
<dbReference type="InterPro" id="IPR015422">
    <property type="entry name" value="PyrdxlP-dep_Trfase_small"/>
</dbReference>
<evidence type="ECO:0000256" key="7">
    <source>
        <dbReference type="ARBA" id="ARBA00023014"/>
    </source>
</evidence>
<accession>A0A3P1WUF6</accession>
<evidence type="ECO:0000259" key="9">
    <source>
        <dbReference type="Pfam" id="PF00266"/>
    </source>
</evidence>
<evidence type="ECO:0000256" key="8">
    <source>
        <dbReference type="ARBA" id="ARBA00050776"/>
    </source>
</evidence>